<protein>
    <submittedName>
        <fullName evidence="7">Basic leucine zipper (BZIP) transcription factor atfB</fullName>
    </submittedName>
</protein>
<dbReference type="Pfam" id="PF00170">
    <property type="entry name" value="bZIP_1"/>
    <property type="match status" value="1"/>
</dbReference>
<gene>
    <name evidence="7" type="ORF">N7509_002660</name>
</gene>
<dbReference type="CDD" id="cd14687">
    <property type="entry name" value="bZIP_ATF2"/>
    <property type="match status" value="1"/>
</dbReference>
<dbReference type="SMART" id="SM00338">
    <property type="entry name" value="BRLZ"/>
    <property type="match status" value="1"/>
</dbReference>
<dbReference type="GO" id="GO:0003700">
    <property type="term" value="F:DNA-binding transcription factor activity"/>
    <property type="evidence" value="ECO:0007669"/>
    <property type="project" value="InterPro"/>
</dbReference>
<dbReference type="AlphaFoldDB" id="A0A9X0BDI6"/>
<dbReference type="GeneID" id="81366277"/>
<evidence type="ECO:0000256" key="2">
    <source>
        <dbReference type="ARBA" id="ARBA00023015"/>
    </source>
</evidence>
<keyword evidence="2" id="KW-0805">Transcription regulation</keyword>
<dbReference type="OrthoDB" id="295274at2759"/>
<evidence type="ECO:0000256" key="1">
    <source>
        <dbReference type="ARBA" id="ARBA00004123"/>
    </source>
</evidence>
<evidence type="ECO:0000313" key="8">
    <source>
        <dbReference type="Proteomes" id="UP001147747"/>
    </source>
</evidence>
<reference evidence="7" key="1">
    <citation type="submission" date="2022-12" db="EMBL/GenBank/DDBJ databases">
        <authorList>
            <person name="Petersen C."/>
        </authorList>
    </citation>
    <scope>NUCLEOTIDE SEQUENCE</scope>
    <source>
        <strain evidence="7">IBT 29677</strain>
    </source>
</reference>
<dbReference type="RefSeq" id="XP_056493092.1">
    <property type="nucleotide sequence ID" value="XM_056627297.1"/>
</dbReference>
<dbReference type="Gene3D" id="1.20.5.170">
    <property type="match status" value="1"/>
</dbReference>
<feature type="domain" description="BZIP" evidence="6">
    <location>
        <begin position="135"/>
        <end position="198"/>
    </location>
</feature>
<comment type="caution">
    <text evidence="7">The sequence shown here is derived from an EMBL/GenBank/DDBJ whole genome shotgun (WGS) entry which is preliminary data.</text>
</comment>
<keyword evidence="3" id="KW-0804">Transcription</keyword>
<proteinExistence type="predicted"/>
<dbReference type="InterPro" id="IPR046347">
    <property type="entry name" value="bZIP_sf"/>
</dbReference>
<dbReference type="PANTHER" id="PTHR19304">
    <property type="entry name" value="CYCLIC-AMP RESPONSE ELEMENT BINDING PROTEIN"/>
    <property type="match status" value="1"/>
</dbReference>
<evidence type="ECO:0000256" key="3">
    <source>
        <dbReference type="ARBA" id="ARBA00023163"/>
    </source>
</evidence>
<feature type="region of interest" description="Disordered" evidence="5">
    <location>
        <begin position="80"/>
        <end position="113"/>
    </location>
</feature>
<keyword evidence="4" id="KW-0539">Nucleus</keyword>
<dbReference type="PROSITE" id="PS50217">
    <property type="entry name" value="BZIP"/>
    <property type="match status" value="1"/>
</dbReference>
<organism evidence="7 8">
    <name type="scientific">Penicillium cosmopolitanum</name>
    <dbReference type="NCBI Taxonomy" id="1131564"/>
    <lineage>
        <taxon>Eukaryota</taxon>
        <taxon>Fungi</taxon>
        <taxon>Dikarya</taxon>
        <taxon>Ascomycota</taxon>
        <taxon>Pezizomycotina</taxon>
        <taxon>Eurotiomycetes</taxon>
        <taxon>Eurotiomycetidae</taxon>
        <taxon>Eurotiales</taxon>
        <taxon>Aspergillaceae</taxon>
        <taxon>Penicillium</taxon>
    </lineage>
</organism>
<dbReference type="EMBL" id="JAPZBU010000004">
    <property type="protein sequence ID" value="KAJ5408777.1"/>
    <property type="molecule type" value="Genomic_DNA"/>
</dbReference>
<dbReference type="GO" id="GO:0005634">
    <property type="term" value="C:nucleus"/>
    <property type="evidence" value="ECO:0007669"/>
    <property type="project" value="UniProtKB-SubCell"/>
</dbReference>
<dbReference type="InterPro" id="IPR004827">
    <property type="entry name" value="bZIP"/>
</dbReference>
<comment type="subcellular location">
    <subcellularLocation>
        <location evidence="1">Nucleus</location>
    </subcellularLocation>
</comment>
<dbReference type="InterPro" id="IPR051027">
    <property type="entry name" value="bZIP_transcription_factors"/>
</dbReference>
<evidence type="ECO:0000256" key="5">
    <source>
        <dbReference type="SAM" id="MobiDB-lite"/>
    </source>
</evidence>
<dbReference type="SUPFAM" id="SSF57959">
    <property type="entry name" value="Leucine zipper domain"/>
    <property type="match status" value="1"/>
</dbReference>
<name>A0A9X0BDI6_9EURO</name>
<dbReference type="Proteomes" id="UP001147747">
    <property type="component" value="Unassembled WGS sequence"/>
</dbReference>
<evidence type="ECO:0000313" key="7">
    <source>
        <dbReference type="EMBL" id="KAJ5408777.1"/>
    </source>
</evidence>
<evidence type="ECO:0000259" key="6">
    <source>
        <dbReference type="PROSITE" id="PS50217"/>
    </source>
</evidence>
<reference evidence="7" key="2">
    <citation type="journal article" date="2023" name="IMA Fungus">
        <title>Comparative genomic study of the Penicillium genus elucidates a diverse pangenome and 15 lateral gene transfer events.</title>
        <authorList>
            <person name="Petersen C."/>
            <person name="Sorensen T."/>
            <person name="Nielsen M.R."/>
            <person name="Sondergaard T.E."/>
            <person name="Sorensen J.L."/>
            <person name="Fitzpatrick D.A."/>
            <person name="Frisvad J.C."/>
            <person name="Nielsen K.L."/>
        </authorList>
    </citation>
    <scope>NUCLEOTIDE SEQUENCE</scope>
    <source>
        <strain evidence="7">IBT 29677</strain>
    </source>
</reference>
<evidence type="ECO:0000256" key="4">
    <source>
        <dbReference type="ARBA" id="ARBA00023242"/>
    </source>
</evidence>
<accession>A0A9X0BDI6</accession>
<sequence length="328" mass="35803">MSTSNLNPSIAHHGLPHVGPSAFPTANAFTGEFLGLPIPEDDQLWGLSPVSPTMGTGWDAKAEAAAFASSALERDLKNAQVRNGQPTPPPYDDQHARDSSSLEIESASRRRRARDCNMAMDSLSPDLDDNPYQERAKRAKFLERNRLAASKCRQKKKEHTQQLECRFKEQSEKKDGLVAEIARLRSDLLLLKNEVLKHAQCGDEPIKLHLAQMVKKITDTDGRPSVPPEPMAEITENIPTSSSDGPPTPIATLPTATPASVAVQTASALSFGFDDPMQLEPIAASVASVYPADALEQQLRRDSEMTLVSESSYAFSTDDTFEDLINVP</sequence>
<keyword evidence="8" id="KW-1185">Reference proteome</keyword>
<dbReference type="PROSITE" id="PS00036">
    <property type="entry name" value="BZIP_BASIC"/>
    <property type="match status" value="1"/>
</dbReference>